<proteinExistence type="inferred from homology"/>
<name>A0ABW9ZRE8_9BACT</name>
<dbReference type="InterPro" id="IPR011990">
    <property type="entry name" value="TPR-like_helical_dom_sf"/>
</dbReference>
<evidence type="ECO:0000256" key="5">
    <source>
        <dbReference type="ARBA" id="ARBA00023237"/>
    </source>
</evidence>
<dbReference type="RefSeq" id="WP_161817993.1">
    <property type="nucleotide sequence ID" value="NZ_JAACJS010000011.1"/>
</dbReference>
<dbReference type="Gene3D" id="1.25.40.390">
    <property type="match status" value="1"/>
</dbReference>
<keyword evidence="5" id="KW-0998">Cell outer membrane</keyword>
<reference evidence="8 9" key="1">
    <citation type="submission" date="2020-01" db="EMBL/GenBank/DDBJ databases">
        <title>Genome analysis.</title>
        <authorList>
            <person name="Wu S."/>
            <person name="Wang G."/>
        </authorList>
    </citation>
    <scope>NUCLEOTIDE SEQUENCE [LARGE SCALE GENOMIC DNA]</scope>
    <source>
        <strain evidence="8 9">SYL130</strain>
    </source>
</reference>
<comment type="similarity">
    <text evidence="2">Belongs to the SusD family.</text>
</comment>
<evidence type="ECO:0000259" key="7">
    <source>
        <dbReference type="Pfam" id="PF14322"/>
    </source>
</evidence>
<comment type="subcellular location">
    <subcellularLocation>
        <location evidence="1">Cell outer membrane</location>
    </subcellularLocation>
</comment>
<accession>A0ABW9ZRE8</accession>
<organism evidence="8 9">
    <name type="scientific">Sediminibacterium roseum</name>
    <dbReference type="NCBI Taxonomy" id="1978412"/>
    <lineage>
        <taxon>Bacteria</taxon>
        <taxon>Pseudomonadati</taxon>
        <taxon>Bacteroidota</taxon>
        <taxon>Chitinophagia</taxon>
        <taxon>Chitinophagales</taxon>
        <taxon>Chitinophagaceae</taxon>
        <taxon>Sediminibacterium</taxon>
    </lineage>
</organism>
<dbReference type="InterPro" id="IPR012944">
    <property type="entry name" value="SusD_RagB_dom"/>
</dbReference>
<dbReference type="Pfam" id="PF07980">
    <property type="entry name" value="SusD_RagB"/>
    <property type="match status" value="1"/>
</dbReference>
<dbReference type="SUPFAM" id="SSF48452">
    <property type="entry name" value="TPR-like"/>
    <property type="match status" value="1"/>
</dbReference>
<comment type="caution">
    <text evidence="8">The sequence shown here is derived from an EMBL/GenBank/DDBJ whole genome shotgun (WGS) entry which is preliminary data.</text>
</comment>
<gene>
    <name evidence="8" type="ORF">GWC95_07100</name>
</gene>
<evidence type="ECO:0000256" key="3">
    <source>
        <dbReference type="ARBA" id="ARBA00022729"/>
    </source>
</evidence>
<evidence type="ECO:0000256" key="4">
    <source>
        <dbReference type="ARBA" id="ARBA00023136"/>
    </source>
</evidence>
<keyword evidence="9" id="KW-1185">Reference proteome</keyword>
<keyword evidence="3" id="KW-0732">Signal</keyword>
<evidence type="ECO:0000256" key="1">
    <source>
        <dbReference type="ARBA" id="ARBA00004442"/>
    </source>
</evidence>
<dbReference type="Proteomes" id="UP000753802">
    <property type="component" value="Unassembled WGS sequence"/>
</dbReference>
<dbReference type="InterPro" id="IPR033985">
    <property type="entry name" value="SusD-like_N"/>
</dbReference>
<protein>
    <submittedName>
        <fullName evidence="8">RagB/SusD family nutrient uptake outer membrane protein</fullName>
    </submittedName>
</protein>
<feature type="domain" description="RagB/SusD" evidence="6">
    <location>
        <begin position="330"/>
        <end position="597"/>
    </location>
</feature>
<dbReference type="Pfam" id="PF14322">
    <property type="entry name" value="SusD-like_3"/>
    <property type="match status" value="1"/>
</dbReference>
<evidence type="ECO:0000313" key="9">
    <source>
        <dbReference type="Proteomes" id="UP000753802"/>
    </source>
</evidence>
<evidence type="ECO:0000256" key="2">
    <source>
        <dbReference type="ARBA" id="ARBA00006275"/>
    </source>
</evidence>
<feature type="domain" description="SusD-like N-terminal" evidence="7">
    <location>
        <begin position="104"/>
        <end position="229"/>
    </location>
</feature>
<keyword evidence="4" id="KW-0472">Membrane</keyword>
<dbReference type="EMBL" id="JAACJS010000011">
    <property type="protein sequence ID" value="NCI49682.1"/>
    <property type="molecule type" value="Genomic_DNA"/>
</dbReference>
<sequence length="612" mass="68694">MKNTIKASFLLAVIAFGTLNIVGCKKSWLEPKTLSLFSPENTLVDLPGFKAALAAASNNLKAEWYGDGSPNISEQIFSEESVEGTDDKTGPAQNMDLQIKPEAQLRHVDFNNIGWFWETQYNGIRAANIILGRVEESKLTDAEKNMIKGQAYFLRGYDFYRLTNQFGDVPAPTKELRTPKVDFVTVKREVILQRAKADIESTIAAVPWVTDRGEINRAACYHLLTKINLSLGLFDDAIASATAVINQGTYKLMKTRFGVDANITTKNVTWDLHRPDNKSAAANTEGLYIVTDRLGVANNIQTNSMRNAAPGVSIGTNIITPAGRAGMTASAGVEIDLMQIYGRGIGRCRSTSYHYREIWDDPKDWRHDSVSGNWMYMENLVYANPALKGVDTAYGRRLRLFDPNQNNKLLCSDTLRSWYPWPHYKLYVPDSENVPMRGGHSDWYVFRLAETYLLRAEAYVWKGDQTNALADINAVRTRANCDAYTNIAKATIATVLDERARELYYEEPRKTELTRIAYIYAKTGKVADNGKTYTLANFSTSNFWYDRVMEKNVFYAKNFITAHGDMMKISPYHVLWPIPQPAINANTGNRLNQNAGYNGFAGNVAPSDKIVD</sequence>
<evidence type="ECO:0000259" key="6">
    <source>
        <dbReference type="Pfam" id="PF07980"/>
    </source>
</evidence>
<evidence type="ECO:0000313" key="8">
    <source>
        <dbReference type="EMBL" id="NCI49682.1"/>
    </source>
</evidence>